<sequence length="119" mass="12535">MIPVNEQAAGQRQLNRRGPDRFRWLRGQRGQRGRRWLGALAGLVSAAVLFAVAEVAAAFFGPGSSPLVSVGAAFVDFTPPWLKDFAISVFGTADKLVLFIAMALVAAGLAAVAGVLALR</sequence>
<name>N1V1Z8_9MICC</name>
<reference evidence="2 3" key="1">
    <citation type="journal article" date="2013" name="Genome Announc.">
        <title>Draft Genome Sequence of Arthrobacter crystallopoietes Strain BAB-32, Revealing Genes for Bioremediation.</title>
        <authorList>
            <person name="Joshi M.N."/>
            <person name="Pandit A.S."/>
            <person name="Sharma A."/>
            <person name="Pandya R.V."/>
            <person name="Desai S.M."/>
            <person name="Saxena A.K."/>
            <person name="Bagatharia S.B."/>
        </authorList>
    </citation>
    <scope>NUCLEOTIDE SEQUENCE [LARGE SCALE GENOMIC DNA]</scope>
    <source>
        <strain evidence="2 3">BAB-32</strain>
    </source>
</reference>
<keyword evidence="1" id="KW-0472">Membrane</keyword>
<feature type="transmembrane region" description="Helical" evidence="1">
    <location>
        <begin position="36"/>
        <end position="60"/>
    </location>
</feature>
<gene>
    <name evidence="2" type="ORF">D477_021103</name>
</gene>
<evidence type="ECO:0000256" key="1">
    <source>
        <dbReference type="SAM" id="Phobius"/>
    </source>
</evidence>
<feature type="transmembrane region" description="Helical" evidence="1">
    <location>
        <begin position="96"/>
        <end position="118"/>
    </location>
</feature>
<organism evidence="2 3">
    <name type="scientific">Arthrobacter crystallopoietes BAB-32</name>
    <dbReference type="NCBI Taxonomy" id="1246476"/>
    <lineage>
        <taxon>Bacteria</taxon>
        <taxon>Bacillati</taxon>
        <taxon>Actinomycetota</taxon>
        <taxon>Actinomycetes</taxon>
        <taxon>Micrococcales</taxon>
        <taxon>Micrococcaceae</taxon>
        <taxon>Crystallibacter</taxon>
    </lineage>
</organism>
<keyword evidence="3" id="KW-1185">Reference proteome</keyword>
<keyword evidence="1" id="KW-1133">Transmembrane helix</keyword>
<feature type="non-terminal residue" evidence="2">
    <location>
        <position position="119"/>
    </location>
</feature>
<evidence type="ECO:0000313" key="2">
    <source>
        <dbReference type="EMBL" id="EMY32258.1"/>
    </source>
</evidence>
<dbReference type="Proteomes" id="UP000010729">
    <property type="component" value="Unassembled WGS sequence"/>
</dbReference>
<proteinExistence type="predicted"/>
<comment type="caution">
    <text evidence="2">The sequence shown here is derived from an EMBL/GenBank/DDBJ whole genome shotgun (WGS) entry which is preliminary data.</text>
</comment>
<accession>N1V1Z8</accession>
<dbReference type="AlphaFoldDB" id="N1V1Z8"/>
<dbReference type="EMBL" id="ANPE02000305">
    <property type="protein sequence ID" value="EMY32258.1"/>
    <property type="molecule type" value="Genomic_DNA"/>
</dbReference>
<keyword evidence="1" id="KW-0812">Transmembrane</keyword>
<evidence type="ECO:0000313" key="3">
    <source>
        <dbReference type="Proteomes" id="UP000010729"/>
    </source>
</evidence>
<protein>
    <submittedName>
        <fullName evidence="2">Molybdopterin oxidoreductase, sulfite oxidase family protein</fullName>
    </submittedName>
</protein>